<dbReference type="EMBL" id="PFEK01000063">
    <property type="protein sequence ID" value="PJE67298.1"/>
    <property type="molecule type" value="Genomic_DNA"/>
</dbReference>
<organism evidence="2 3">
    <name type="scientific">Candidatus Shapirobacteria bacterium CG10_big_fil_rev_8_21_14_0_10_40_9</name>
    <dbReference type="NCBI Taxonomy" id="1974888"/>
    <lineage>
        <taxon>Bacteria</taxon>
        <taxon>Candidatus Shapironibacteriota</taxon>
    </lineage>
</organism>
<dbReference type="PANTHER" id="PTHR43668">
    <property type="entry name" value="ALLANTOINASE"/>
    <property type="match status" value="1"/>
</dbReference>
<dbReference type="AlphaFoldDB" id="A0A2M8L329"/>
<dbReference type="SUPFAM" id="SSF51556">
    <property type="entry name" value="Metallo-dependent hydrolases"/>
    <property type="match status" value="1"/>
</dbReference>
<reference evidence="3" key="1">
    <citation type="submission" date="2017-09" db="EMBL/GenBank/DDBJ databases">
        <title>Depth-based differentiation of microbial function through sediment-hosted aquifers and enrichment of novel symbionts in the deep terrestrial subsurface.</title>
        <authorList>
            <person name="Probst A.J."/>
            <person name="Ladd B."/>
            <person name="Jarett J.K."/>
            <person name="Geller-Mcgrath D.E."/>
            <person name="Sieber C.M.K."/>
            <person name="Emerson J.B."/>
            <person name="Anantharaman K."/>
            <person name="Thomas B.C."/>
            <person name="Malmstrom R."/>
            <person name="Stieglmeier M."/>
            <person name="Klingl A."/>
            <person name="Woyke T."/>
            <person name="Ryan C.M."/>
            <person name="Banfield J.F."/>
        </authorList>
    </citation>
    <scope>NUCLEOTIDE SEQUENCE [LARGE SCALE GENOMIC DNA]</scope>
</reference>
<comment type="caution">
    <text evidence="2">The sequence shown here is derived from an EMBL/GenBank/DDBJ whole genome shotgun (WGS) entry which is preliminary data.</text>
</comment>
<proteinExistence type="predicted"/>
<dbReference type="InterPro" id="IPR032466">
    <property type="entry name" value="Metal_Hydrolase"/>
</dbReference>
<protein>
    <submittedName>
        <fullName evidence="2">Dihydroorotase</fullName>
    </submittedName>
</protein>
<feature type="domain" description="Amidohydrolase-related" evidence="1">
    <location>
        <begin position="7"/>
        <end position="52"/>
    </location>
</feature>
<feature type="non-terminal residue" evidence="2">
    <location>
        <position position="62"/>
    </location>
</feature>
<dbReference type="Gene3D" id="3.20.20.140">
    <property type="entry name" value="Metal-dependent hydrolases"/>
    <property type="match status" value="1"/>
</dbReference>
<accession>A0A2M8L329</accession>
<dbReference type="InterPro" id="IPR006680">
    <property type="entry name" value="Amidohydro-rel"/>
</dbReference>
<evidence type="ECO:0000259" key="1">
    <source>
        <dbReference type="Pfam" id="PF01979"/>
    </source>
</evidence>
<gene>
    <name evidence="2" type="ORF">COU95_03190</name>
</gene>
<sequence>MKEFLRIPGLIDTHVHLRDPGETHKEDFYTGTSAALTGGVTTIIDMPNNKEPIIDSERLEEK</sequence>
<dbReference type="Pfam" id="PF01979">
    <property type="entry name" value="Amidohydro_1"/>
    <property type="match status" value="1"/>
</dbReference>
<name>A0A2M8L329_9BACT</name>
<dbReference type="InterPro" id="IPR050138">
    <property type="entry name" value="DHOase/Allantoinase_Hydrolase"/>
</dbReference>
<dbReference type="PANTHER" id="PTHR43668:SF2">
    <property type="entry name" value="ALLANTOINASE"/>
    <property type="match status" value="1"/>
</dbReference>
<dbReference type="GO" id="GO:0004038">
    <property type="term" value="F:allantoinase activity"/>
    <property type="evidence" value="ECO:0007669"/>
    <property type="project" value="TreeGrafter"/>
</dbReference>
<evidence type="ECO:0000313" key="2">
    <source>
        <dbReference type="EMBL" id="PJE67298.1"/>
    </source>
</evidence>
<dbReference type="GO" id="GO:0005737">
    <property type="term" value="C:cytoplasm"/>
    <property type="evidence" value="ECO:0007669"/>
    <property type="project" value="TreeGrafter"/>
</dbReference>
<dbReference type="GO" id="GO:0006145">
    <property type="term" value="P:purine nucleobase catabolic process"/>
    <property type="evidence" value="ECO:0007669"/>
    <property type="project" value="TreeGrafter"/>
</dbReference>
<dbReference type="Proteomes" id="UP000231474">
    <property type="component" value="Unassembled WGS sequence"/>
</dbReference>
<evidence type="ECO:0000313" key="3">
    <source>
        <dbReference type="Proteomes" id="UP000231474"/>
    </source>
</evidence>